<dbReference type="AlphaFoldDB" id="A0A7Y9IZ10"/>
<feature type="domain" description="Methyltransferase type 11" evidence="4">
    <location>
        <begin position="38"/>
        <end position="130"/>
    </location>
</feature>
<dbReference type="PANTHER" id="PTHR44942">
    <property type="entry name" value="METHYLTRANSF_11 DOMAIN-CONTAINING PROTEIN"/>
    <property type="match status" value="1"/>
</dbReference>
<dbReference type="EMBL" id="JACBYR010000003">
    <property type="protein sequence ID" value="NYE85752.1"/>
    <property type="molecule type" value="Genomic_DNA"/>
</dbReference>
<accession>A0A7Y9IZ10</accession>
<evidence type="ECO:0000256" key="2">
    <source>
        <dbReference type="ARBA" id="ARBA00022603"/>
    </source>
</evidence>
<dbReference type="CDD" id="cd02440">
    <property type="entry name" value="AdoMet_MTases"/>
    <property type="match status" value="1"/>
</dbReference>
<proteinExistence type="inferred from homology"/>
<protein>
    <submittedName>
        <fullName evidence="5">SAM-dependent methyltransferase</fullName>
    </submittedName>
</protein>
<dbReference type="Pfam" id="PF08241">
    <property type="entry name" value="Methyltransf_11"/>
    <property type="match status" value="1"/>
</dbReference>
<dbReference type="SUPFAM" id="SSF53335">
    <property type="entry name" value="S-adenosyl-L-methionine-dependent methyltransferases"/>
    <property type="match status" value="1"/>
</dbReference>
<evidence type="ECO:0000256" key="3">
    <source>
        <dbReference type="ARBA" id="ARBA00022679"/>
    </source>
</evidence>
<keyword evidence="2 5" id="KW-0489">Methyltransferase</keyword>
<dbReference type="GO" id="GO:0032259">
    <property type="term" value="P:methylation"/>
    <property type="evidence" value="ECO:0007669"/>
    <property type="project" value="UniProtKB-KW"/>
</dbReference>
<dbReference type="Gene3D" id="3.40.50.150">
    <property type="entry name" value="Vaccinia Virus protein VP39"/>
    <property type="match status" value="1"/>
</dbReference>
<evidence type="ECO:0000256" key="1">
    <source>
        <dbReference type="ARBA" id="ARBA00008361"/>
    </source>
</evidence>
<dbReference type="InterPro" id="IPR029063">
    <property type="entry name" value="SAM-dependent_MTases_sf"/>
</dbReference>
<evidence type="ECO:0000313" key="6">
    <source>
        <dbReference type="Proteomes" id="UP000542125"/>
    </source>
</evidence>
<organism evidence="5 6">
    <name type="scientific">Pigmentiphaga litoralis</name>
    <dbReference type="NCBI Taxonomy" id="516702"/>
    <lineage>
        <taxon>Bacteria</taxon>
        <taxon>Pseudomonadati</taxon>
        <taxon>Pseudomonadota</taxon>
        <taxon>Betaproteobacteria</taxon>
        <taxon>Burkholderiales</taxon>
        <taxon>Alcaligenaceae</taxon>
        <taxon>Pigmentiphaga</taxon>
    </lineage>
</organism>
<keyword evidence="3 5" id="KW-0808">Transferase</keyword>
<dbReference type="RefSeq" id="WP_179590119.1">
    <property type="nucleotide sequence ID" value="NZ_JACBYR010000003.1"/>
</dbReference>
<dbReference type="PANTHER" id="PTHR44942:SF4">
    <property type="entry name" value="METHYLTRANSFERASE TYPE 11 DOMAIN-CONTAINING PROTEIN"/>
    <property type="match status" value="1"/>
</dbReference>
<dbReference type="InterPro" id="IPR051052">
    <property type="entry name" value="Diverse_substrate_MTase"/>
</dbReference>
<dbReference type="GO" id="GO:0008757">
    <property type="term" value="F:S-adenosylmethionine-dependent methyltransferase activity"/>
    <property type="evidence" value="ECO:0007669"/>
    <property type="project" value="InterPro"/>
</dbReference>
<comment type="similarity">
    <text evidence="1">Belongs to the methyltransferase superfamily.</text>
</comment>
<keyword evidence="6" id="KW-1185">Reference proteome</keyword>
<evidence type="ECO:0000259" key="4">
    <source>
        <dbReference type="Pfam" id="PF08241"/>
    </source>
</evidence>
<comment type="caution">
    <text evidence="5">The sequence shown here is derived from an EMBL/GenBank/DDBJ whole genome shotgun (WGS) entry which is preliminary data.</text>
</comment>
<name>A0A7Y9IZ10_9BURK</name>
<reference evidence="5 6" key="1">
    <citation type="submission" date="2020-07" db="EMBL/GenBank/DDBJ databases">
        <title>Genomic Encyclopedia of Type Strains, Phase IV (KMG-V): Genome sequencing to study the core and pangenomes of soil and plant-associated prokaryotes.</title>
        <authorList>
            <person name="Whitman W."/>
        </authorList>
    </citation>
    <scope>NUCLEOTIDE SEQUENCE [LARGE SCALE GENOMIC DNA]</scope>
    <source>
        <strain evidence="5 6">SAS40</strain>
    </source>
</reference>
<dbReference type="InterPro" id="IPR013216">
    <property type="entry name" value="Methyltransf_11"/>
</dbReference>
<dbReference type="Proteomes" id="UP000542125">
    <property type="component" value="Unassembled WGS sequence"/>
</dbReference>
<gene>
    <name evidence="5" type="ORF">FHW18_005071</name>
</gene>
<evidence type="ECO:0000313" key="5">
    <source>
        <dbReference type="EMBL" id="NYE85752.1"/>
    </source>
</evidence>
<sequence length="249" mass="26692">MTFGQSASLFNDTRQAYAVSVIARVVQIVGQEPDARVLDIGCGTGIATRQLAERGMQVIGADSDTDMIRQARLVADGQPPEFLLMRADSLAFDDGSFDAITAFGAFHWFADPASIAELRRVLRPGGHLVVVNKRDAGSFADDIVRIVARHVPLAVASPKTGYDPAALMEAHQFIDVSSHAVVSTESLSAPQAVAHARSLRLWEDVPPALYRTIENDLSDYVSARLGAAGRLVRDLTTVVVSGRKPADIG</sequence>